<feature type="compositionally biased region" description="Polar residues" evidence="1">
    <location>
        <begin position="174"/>
        <end position="184"/>
    </location>
</feature>
<feature type="compositionally biased region" description="Basic and acidic residues" evidence="1">
    <location>
        <begin position="53"/>
        <end position="68"/>
    </location>
</feature>
<dbReference type="Pfam" id="PF00385">
    <property type="entry name" value="Chromo"/>
    <property type="match status" value="1"/>
</dbReference>
<accession>A0AAD1UEK7</accession>
<feature type="compositionally biased region" description="Acidic residues" evidence="1">
    <location>
        <begin position="232"/>
        <end position="242"/>
    </location>
</feature>
<gene>
    <name evidence="3" type="ORF">ECRASSUSDP1_LOCUS6700</name>
</gene>
<evidence type="ECO:0000256" key="1">
    <source>
        <dbReference type="SAM" id="MobiDB-lite"/>
    </source>
</evidence>
<dbReference type="Proteomes" id="UP001295684">
    <property type="component" value="Unassembled WGS sequence"/>
</dbReference>
<reference evidence="3" key="1">
    <citation type="submission" date="2023-07" db="EMBL/GenBank/DDBJ databases">
        <authorList>
            <consortium name="AG Swart"/>
            <person name="Singh M."/>
            <person name="Singh A."/>
            <person name="Seah K."/>
            <person name="Emmerich C."/>
        </authorList>
    </citation>
    <scope>NUCLEOTIDE SEQUENCE</scope>
    <source>
        <strain evidence="3">DP1</strain>
    </source>
</reference>
<name>A0AAD1UEK7_EUPCR</name>
<feature type="region of interest" description="Disordered" evidence="1">
    <location>
        <begin position="158"/>
        <end position="324"/>
    </location>
</feature>
<organism evidence="3 4">
    <name type="scientific">Euplotes crassus</name>
    <dbReference type="NCBI Taxonomy" id="5936"/>
    <lineage>
        <taxon>Eukaryota</taxon>
        <taxon>Sar</taxon>
        <taxon>Alveolata</taxon>
        <taxon>Ciliophora</taxon>
        <taxon>Intramacronucleata</taxon>
        <taxon>Spirotrichea</taxon>
        <taxon>Hypotrichia</taxon>
        <taxon>Euplotida</taxon>
        <taxon>Euplotidae</taxon>
        <taxon>Moneuplotes</taxon>
    </lineage>
</organism>
<feature type="compositionally biased region" description="Basic and acidic residues" evidence="1">
    <location>
        <begin position="160"/>
        <end position="172"/>
    </location>
</feature>
<dbReference type="PROSITE" id="PS50013">
    <property type="entry name" value="CHROMO_2"/>
    <property type="match status" value="1"/>
</dbReference>
<feature type="region of interest" description="Disordered" evidence="1">
    <location>
        <begin position="49"/>
        <end position="68"/>
    </location>
</feature>
<evidence type="ECO:0000259" key="2">
    <source>
        <dbReference type="PROSITE" id="PS50013"/>
    </source>
</evidence>
<dbReference type="InterPro" id="IPR000953">
    <property type="entry name" value="Chromo/chromo_shadow_dom"/>
</dbReference>
<dbReference type="InterPro" id="IPR023780">
    <property type="entry name" value="Chromo_domain"/>
</dbReference>
<keyword evidence="4" id="KW-1185">Reference proteome</keyword>
<sequence length="526" mass="60862">MSKTNPSSKATISSWFSKSKEELISESRLPQKRRFSRFKKYKKFPNNFKLQKKSPEIKHSEASPDEKENIYINKQKPVKKQVNFWSAPQIKKQSSEKENRVEFKLREQPNPVKKKRLRKLSEKQLDNAIDIPESKLASLKGIPTRGRLKKIQKLTALQKFKNDREEYEDMGRNNRLSILTTSKQQTHKLEDIESSESDQEQQNKAANSSSGNKRRINSSDSSQNSQSSQESQVEDSSQDDSGSDGNSTQEEDSTETRGNSQSPERLLSEVVEKSENNSQDCGKSDASDTEIKDDNSNEEDTTVYSEDIRPEHVSEQGDKEGTPGEFYEVGAICGRKSENKLVYYLVKWKGLKETENCWVYYKYLIPYKSILQSFGTCYRRCKKNVIEQLSPQDKSQILSYQMTEIKEKAHKKALEVSIVTTQKLIEKIKQQKGFNYYFRDKTSYCFRKLSRFPKEGRFECNDKPKKIISALQSPDPSASIQLAFKIEWHVRENGFKPLPSLYKGSEVKNYNTDILIDFYESKLKLS</sequence>
<proteinExistence type="predicted"/>
<evidence type="ECO:0000313" key="4">
    <source>
        <dbReference type="Proteomes" id="UP001295684"/>
    </source>
</evidence>
<feature type="compositionally biased region" description="Basic and acidic residues" evidence="1">
    <location>
        <begin position="266"/>
        <end position="275"/>
    </location>
</feature>
<dbReference type="EMBL" id="CAMPGE010006504">
    <property type="protein sequence ID" value="CAI2365355.1"/>
    <property type="molecule type" value="Genomic_DNA"/>
</dbReference>
<comment type="caution">
    <text evidence="3">The sequence shown here is derived from an EMBL/GenBank/DDBJ whole genome shotgun (WGS) entry which is preliminary data.</text>
</comment>
<feature type="compositionally biased region" description="Basic and acidic residues" evidence="1">
    <location>
        <begin position="306"/>
        <end position="322"/>
    </location>
</feature>
<dbReference type="Gene3D" id="2.40.50.40">
    <property type="match status" value="1"/>
</dbReference>
<protein>
    <recommendedName>
        <fullName evidence="2">Chromo domain-containing protein</fullName>
    </recommendedName>
</protein>
<feature type="compositionally biased region" description="Low complexity" evidence="1">
    <location>
        <begin position="218"/>
        <end position="231"/>
    </location>
</feature>
<feature type="compositionally biased region" description="Basic and acidic residues" evidence="1">
    <location>
        <begin position="282"/>
        <end position="295"/>
    </location>
</feature>
<feature type="domain" description="Chromo" evidence="2">
    <location>
        <begin position="327"/>
        <end position="358"/>
    </location>
</feature>
<evidence type="ECO:0000313" key="3">
    <source>
        <dbReference type="EMBL" id="CAI2365355.1"/>
    </source>
</evidence>
<dbReference type="SUPFAM" id="SSF54160">
    <property type="entry name" value="Chromo domain-like"/>
    <property type="match status" value="1"/>
</dbReference>
<dbReference type="AlphaFoldDB" id="A0AAD1UEK7"/>
<dbReference type="InterPro" id="IPR016197">
    <property type="entry name" value="Chromo-like_dom_sf"/>
</dbReference>